<dbReference type="EMBL" id="SNRW01001060">
    <property type="protein sequence ID" value="KAA6397978.1"/>
    <property type="molecule type" value="Genomic_DNA"/>
</dbReference>
<proteinExistence type="predicted"/>
<dbReference type="InterPro" id="IPR016024">
    <property type="entry name" value="ARM-type_fold"/>
</dbReference>
<dbReference type="Gene3D" id="1.25.10.10">
    <property type="entry name" value="Leucine-rich Repeat Variant"/>
    <property type="match status" value="2"/>
</dbReference>
<comment type="caution">
    <text evidence="1">The sequence shown here is derived from an EMBL/GenBank/DDBJ whole genome shotgun (WGS) entry which is preliminary data.</text>
</comment>
<dbReference type="Proteomes" id="UP000324800">
    <property type="component" value="Unassembled WGS sequence"/>
</dbReference>
<sequence length="505" mass="58013">MYSCEVISILLDDNMEAIQYALMKNGIIDNIFSMISILPHKQLQFFHLLPIYSLFKTNSLLISQAMLERGFLQLLKLFLNSQSENVLMQTTYCIYQFFFNQSILENKQQLNQLREQIQKQGSLEKLIEIFRNDAYQNQKIYQNIALAIGFLYKASPIPTSYGSIIIDFLKQLSCQMNSPMSVYALFALSHVAECKDNHPLIYSGIFIAEVNDILHDNERESLLQNSLYLLTLMFMNGGNISQKYPDGSIQPEVKQILINEKQAFNHINKVIEDVLDQDILWMREQLSHNCCEVAYFLLEGNPDSVDVALQDNGIIDHIIEMIERVSDVQIDHLKPVTEVSLLCNPEQWEIMQSKNGLDVLIRAVSSQNEDVIFESISCIERICYQMGVNEVEGKQNIMKDYLEQDGVMQKFIEIATSRQDKYQNYAIVQCAALIISHLYKAAPLPEQFGKIVTDILKQQLSDPEDDVYPFAIQGLGNLVECNDLKVLLFNHEEEEELQEIALQDA</sequence>
<protein>
    <submittedName>
        <fullName evidence="1">Uncharacterized protein</fullName>
    </submittedName>
</protein>
<gene>
    <name evidence="1" type="ORF">EZS28_006492</name>
</gene>
<dbReference type="AlphaFoldDB" id="A0A5J4WSR1"/>
<name>A0A5J4WSR1_9EUKA</name>
<accession>A0A5J4WSR1</accession>
<dbReference type="SUPFAM" id="SSF48371">
    <property type="entry name" value="ARM repeat"/>
    <property type="match status" value="1"/>
</dbReference>
<organism evidence="1 2">
    <name type="scientific">Streblomastix strix</name>
    <dbReference type="NCBI Taxonomy" id="222440"/>
    <lineage>
        <taxon>Eukaryota</taxon>
        <taxon>Metamonada</taxon>
        <taxon>Preaxostyla</taxon>
        <taxon>Oxymonadida</taxon>
        <taxon>Streblomastigidae</taxon>
        <taxon>Streblomastix</taxon>
    </lineage>
</organism>
<reference evidence="1 2" key="1">
    <citation type="submission" date="2019-03" db="EMBL/GenBank/DDBJ databases">
        <title>Single cell metagenomics reveals metabolic interactions within the superorganism composed of flagellate Streblomastix strix and complex community of Bacteroidetes bacteria on its surface.</title>
        <authorList>
            <person name="Treitli S.C."/>
            <person name="Kolisko M."/>
            <person name="Husnik F."/>
            <person name="Keeling P."/>
            <person name="Hampl V."/>
        </authorList>
    </citation>
    <scope>NUCLEOTIDE SEQUENCE [LARGE SCALE GENOMIC DNA]</scope>
    <source>
        <strain evidence="1">ST1C</strain>
    </source>
</reference>
<evidence type="ECO:0000313" key="2">
    <source>
        <dbReference type="Proteomes" id="UP000324800"/>
    </source>
</evidence>
<dbReference type="InterPro" id="IPR011989">
    <property type="entry name" value="ARM-like"/>
</dbReference>
<evidence type="ECO:0000313" key="1">
    <source>
        <dbReference type="EMBL" id="KAA6397978.1"/>
    </source>
</evidence>